<name>C0EBC3_9FIRM</name>
<evidence type="ECO:0000256" key="5">
    <source>
        <dbReference type="ARBA" id="ARBA00022485"/>
    </source>
</evidence>
<dbReference type="HOGENOM" id="CLU_139698_11_4_9"/>
<evidence type="ECO:0000256" key="7">
    <source>
        <dbReference type="ARBA" id="ARBA00022737"/>
    </source>
</evidence>
<dbReference type="GO" id="GO:0046872">
    <property type="term" value="F:metal ion binding"/>
    <property type="evidence" value="ECO:0007669"/>
    <property type="project" value="UniProtKB-UniRule"/>
</dbReference>
<keyword evidence="4 11" id="KW-0813">Transport</keyword>
<evidence type="ECO:0000256" key="3">
    <source>
        <dbReference type="ARBA" id="ARBA00013529"/>
    </source>
</evidence>
<evidence type="ECO:0000313" key="14">
    <source>
        <dbReference type="Proteomes" id="UP000003340"/>
    </source>
</evidence>
<dbReference type="GO" id="GO:0005737">
    <property type="term" value="C:cytoplasm"/>
    <property type="evidence" value="ECO:0007669"/>
    <property type="project" value="TreeGrafter"/>
</dbReference>
<dbReference type="PROSITE" id="PS51379">
    <property type="entry name" value="4FE4S_FER_2"/>
    <property type="match status" value="2"/>
</dbReference>
<dbReference type="STRING" id="537013.CLOSTMETH_01141"/>
<protein>
    <recommendedName>
        <fullName evidence="3 11">Ferredoxin</fullName>
    </recommendedName>
</protein>
<reference evidence="13 14" key="1">
    <citation type="submission" date="2009-01" db="EMBL/GenBank/DDBJ databases">
        <authorList>
            <person name="Fulton L."/>
            <person name="Clifton S."/>
            <person name="Fulton B."/>
            <person name="Xu J."/>
            <person name="Minx P."/>
            <person name="Pepin K.H."/>
            <person name="Johnson M."/>
            <person name="Bhonagiri V."/>
            <person name="Nash W.E."/>
            <person name="Mardis E.R."/>
            <person name="Wilson R.K."/>
        </authorList>
    </citation>
    <scope>NUCLEOTIDE SEQUENCE [LARGE SCALE GENOMIC DNA]</scope>
    <source>
        <strain evidence="13 14">DSM 5476</strain>
    </source>
</reference>
<accession>C0EBC3</accession>
<dbReference type="GO" id="GO:0009055">
    <property type="term" value="F:electron transfer activity"/>
    <property type="evidence" value="ECO:0007669"/>
    <property type="project" value="UniProtKB-UniRule"/>
</dbReference>
<evidence type="ECO:0000256" key="2">
    <source>
        <dbReference type="ARBA" id="ARBA00003532"/>
    </source>
</evidence>
<dbReference type="AlphaFoldDB" id="C0EBC3"/>
<feature type="domain" description="4Fe-4S ferredoxin-type" evidence="12">
    <location>
        <begin position="1"/>
        <end position="28"/>
    </location>
</feature>
<dbReference type="InterPro" id="IPR017896">
    <property type="entry name" value="4Fe4S_Fe-S-bd"/>
</dbReference>
<evidence type="ECO:0000313" key="13">
    <source>
        <dbReference type="EMBL" id="EEG31199.1"/>
    </source>
</evidence>
<keyword evidence="9 11" id="KW-0408">Iron</keyword>
<keyword evidence="8 11" id="KW-0249">Electron transport</keyword>
<evidence type="ECO:0000259" key="12">
    <source>
        <dbReference type="PROSITE" id="PS51379"/>
    </source>
</evidence>
<dbReference type="InterPro" id="IPR050157">
    <property type="entry name" value="PSI_iron-sulfur_center"/>
</dbReference>
<dbReference type="PRINTS" id="PR00354">
    <property type="entry name" value="7FE8SFRDOXIN"/>
</dbReference>
<dbReference type="SUPFAM" id="SSF54862">
    <property type="entry name" value="4Fe-4S ferredoxins"/>
    <property type="match status" value="1"/>
</dbReference>
<feature type="domain" description="4Fe-4S ferredoxin-type" evidence="12">
    <location>
        <begin position="29"/>
        <end position="57"/>
    </location>
</feature>
<keyword evidence="7" id="KW-0677">Repeat</keyword>
<keyword evidence="14" id="KW-1185">Reference proteome</keyword>
<evidence type="ECO:0000256" key="1">
    <source>
        <dbReference type="ARBA" id="ARBA00001966"/>
    </source>
</evidence>
<comment type="cofactor">
    <cofactor evidence="1 11">
        <name>[4Fe-4S] cluster</name>
        <dbReference type="ChEBI" id="CHEBI:49883"/>
    </cofactor>
</comment>
<evidence type="ECO:0000256" key="4">
    <source>
        <dbReference type="ARBA" id="ARBA00022448"/>
    </source>
</evidence>
<dbReference type="InterPro" id="IPR017900">
    <property type="entry name" value="4Fe4S_Fe_S_CS"/>
</dbReference>
<comment type="caution">
    <text evidence="13">The sequence shown here is derived from an EMBL/GenBank/DDBJ whole genome shotgun (WGS) entry which is preliminary data.</text>
</comment>
<dbReference type="FunFam" id="3.30.70.20:FF:000045">
    <property type="entry name" value="Ferredoxin, 4Fe-4S"/>
    <property type="match status" value="1"/>
</dbReference>
<keyword evidence="5 11" id="KW-0004">4Fe-4S</keyword>
<gene>
    <name evidence="13" type="ORF">CLOSTMETH_01141</name>
</gene>
<dbReference type="InterPro" id="IPR000813">
    <property type="entry name" value="7Fe_ferredoxin"/>
</dbReference>
<sequence>MAYIINDDCISCGACEAECPVNAITEGDGKYCIDKDTCIECGACAGVCPVNAPNPEA</sequence>
<evidence type="ECO:0000256" key="9">
    <source>
        <dbReference type="ARBA" id="ARBA00023004"/>
    </source>
</evidence>
<dbReference type="Proteomes" id="UP000003340">
    <property type="component" value="Unassembled WGS sequence"/>
</dbReference>
<dbReference type="GO" id="GO:0051539">
    <property type="term" value="F:4 iron, 4 sulfur cluster binding"/>
    <property type="evidence" value="ECO:0007669"/>
    <property type="project" value="UniProtKB-UniRule"/>
</dbReference>
<keyword evidence="10 11" id="KW-0411">Iron-sulfur</keyword>
<dbReference type="eggNOG" id="COG2221">
    <property type="taxonomic scope" value="Bacteria"/>
</dbReference>
<dbReference type="Pfam" id="PF12838">
    <property type="entry name" value="Fer4_7"/>
    <property type="match status" value="1"/>
</dbReference>
<evidence type="ECO:0000256" key="10">
    <source>
        <dbReference type="ARBA" id="ARBA00023014"/>
    </source>
</evidence>
<evidence type="ECO:0000256" key="11">
    <source>
        <dbReference type="RuleBase" id="RU365098"/>
    </source>
</evidence>
<evidence type="ECO:0000256" key="6">
    <source>
        <dbReference type="ARBA" id="ARBA00022723"/>
    </source>
</evidence>
<dbReference type="PROSITE" id="PS00198">
    <property type="entry name" value="4FE4S_FER_1"/>
    <property type="match status" value="1"/>
</dbReference>
<comment type="function">
    <text evidence="2 11">Ferredoxins are iron-sulfur proteins that transfer electrons in a wide variety of metabolic reactions.</text>
</comment>
<dbReference type="PANTHER" id="PTHR24960">
    <property type="entry name" value="PHOTOSYSTEM I IRON-SULFUR CENTER-RELATED"/>
    <property type="match status" value="1"/>
</dbReference>
<organism evidence="13 14">
    <name type="scientific">[Clostridium] methylpentosum DSM 5476</name>
    <dbReference type="NCBI Taxonomy" id="537013"/>
    <lineage>
        <taxon>Bacteria</taxon>
        <taxon>Bacillati</taxon>
        <taxon>Bacillota</taxon>
        <taxon>Clostridia</taxon>
        <taxon>Eubacteriales</taxon>
        <taxon>Oscillospiraceae</taxon>
        <taxon>Oscillospiraceae incertae sedis</taxon>
    </lineage>
</organism>
<keyword evidence="6 11" id="KW-0479">Metal-binding</keyword>
<dbReference type="EMBL" id="ACEC01000041">
    <property type="protein sequence ID" value="EEG31199.1"/>
    <property type="molecule type" value="Genomic_DNA"/>
</dbReference>
<evidence type="ECO:0000256" key="8">
    <source>
        <dbReference type="ARBA" id="ARBA00022982"/>
    </source>
</evidence>
<dbReference type="Gene3D" id="3.30.70.20">
    <property type="match status" value="1"/>
</dbReference>
<proteinExistence type="predicted"/>
<dbReference type="PANTHER" id="PTHR24960:SF79">
    <property type="entry name" value="PHOTOSYSTEM I IRON-SULFUR CENTER"/>
    <property type="match status" value="1"/>
</dbReference>
<reference evidence="13 14" key="2">
    <citation type="submission" date="2009-02" db="EMBL/GenBank/DDBJ databases">
        <title>Draft genome sequence of Clostridium methylpentosum (DSM 5476).</title>
        <authorList>
            <person name="Sudarsanam P."/>
            <person name="Ley R."/>
            <person name="Guruge J."/>
            <person name="Turnbaugh P.J."/>
            <person name="Mahowald M."/>
            <person name="Liep D."/>
            <person name="Gordon J."/>
        </authorList>
    </citation>
    <scope>NUCLEOTIDE SEQUENCE [LARGE SCALE GENOMIC DNA]</scope>
    <source>
        <strain evidence="13 14">DSM 5476</strain>
    </source>
</reference>